<dbReference type="InterPro" id="IPR036852">
    <property type="entry name" value="Peptidase_S8/S53_dom_sf"/>
</dbReference>
<dbReference type="AlphaFoldDB" id="A0A9P4IYR0"/>
<dbReference type="GO" id="GO:0006508">
    <property type="term" value="P:proteolysis"/>
    <property type="evidence" value="ECO:0007669"/>
    <property type="project" value="InterPro"/>
</dbReference>
<dbReference type="SUPFAM" id="SSF52743">
    <property type="entry name" value="Subtilisin-like"/>
    <property type="match status" value="1"/>
</dbReference>
<keyword evidence="2" id="KW-1185">Reference proteome</keyword>
<proteinExistence type="predicted"/>
<comment type="caution">
    <text evidence="1">The sequence shown here is derived from an EMBL/GenBank/DDBJ whole genome shotgun (WGS) entry which is preliminary data.</text>
</comment>
<organism evidence="1 2">
    <name type="scientific">Myriangium duriaei CBS 260.36</name>
    <dbReference type="NCBI Taxonomy" id="1168546"/>
    <lineage>
        <taxon>Eukaryota</taxon>
        <taxon>Fungi</taxon>
        <taxon>Dikarya</taxon>
        <taxon>Ascomycota</taxon>
        <taxon>Pezizomycotina</taxon>
        <taxon>Dothideomycetes</taxon>
        <taxon>Dothideomycetidae</taxon>
        <taxon>Myriangiales</taxon>
        <taxon>Myriangiaceae</taxon>
        <taxon>Myriangium</taxon>
    </lineage>
</organism>
<evidence type="ECO:0000313" key="2">
    <source>
        <dbReference type="Proteomes" id="UP000799439"/>
    </source>
</evidence>
<protein>
    <recommendedName>
        <fullName evidence="3">Peptidase S8/S53 domain-containing protein</fullName>
    </recommendedName>
</protein>
<evidence type="ECO:0008006" key="3">
    <source>
        <dbReference type="Google" id="ProtNLM"/>
    </source>
</evidence>
<dbReference type="Gene3D" id="3.40.50.200">
    <property type="entry name" value="Peptidase S8/S53 domain"/>
    <property type="match status" value="1"/>
</dbReference>
<dbReference type="Proteomes" id="UP000799439">
    <property type="component" value="Unassembled WGS sequence"/>
</dbReference>
<reference evidence="1" key="1">
    <citation type="journal article" date="2020" name="Stud. Mycol.">
        <title>101 Dothideomycetes genomes: a test case for predicting lifestyles and emergence of pathogens.</title>
        <authorList>
            <person name="Haridas S."/>
            <person name="Albert R."/>
            <person name="Binder M."/>
            <person name="Bloem J."/>
            <person name="Labutti K."/>
            <person name="Salamov A."/>
            <person name="Andreopoulos B."/>
            <person name="Baker S."/>
            <person name="Barry K."/>
            <person name="Bills G."/>
            <person name="Bluhm B."/>
            <person name="Cannon C."/>
            <person name="Castanera R."/>
            <person name="Culley D."/>
            <person name="Daum C."/>
            <person name="Ezra D."/>
            <person name="Gonzalez J."/>
            <person name="Henrissat B."/>
            <person name="Kuo A."/>
            <person name="Liang C."/>
            <person name="Lipzen A."/>
            <person name="Lutzoni F."/>
            <person name="Magnuson J."/>
            <person name="Mondo S."/>
            <person name="Nolan M."/>
            <person name="Ohm R."/>
            <person name="Pangilinan J."/>
            <person name="Park H.-J."/>
            <person name="Ramirez L."/>
            <person name="Alfaro M."/>
            <person name="Sun H."/>
            <person name="Tritt A."/>
            <person name="Yoshinaga Y."/>
            <person name="Zwiers L.-H."/>
            <person name="Turgeon B."/>
            <person name="Goodwin S."/>
            <person name="Spatafora J."/>
            <person name="Crous P."/>
            <person name="Grigoriev I."/>
        </authorList>
    </citation>
    <scope>NUCLEOTIDE SEQUENCE</scope>
    <source>
        <strain evidence="1">CBS 260.36</strain>
    </source>
</reference>
<accession>A0A9P4IYR0</accession>
<name>A0A9P4IYR0_9PEZI</name>
<dbReference type="EMBL" id="ML996088">
    <property type="protein sequence ID" value="KAF2150935.1"/>
    <property type="molecule type" value="Genomic_DNA"/>
</dbReference>
<evidence type="ECO:0000313" key="1">
    <source>
        <dbReference type="EMBL" id="KAF2150935.1"/>
    </source>
</evidence>
<gene>
    <name evidence="1" type="ORF">K461DRAFT_295039</name>
</gene>
<sequence>MKVLQGQRDIVAIERDQIVEIDDVHQRGQTNDESSLDLRQIAEQGEASYSLHLINTMFDYGITVVAAAGNRNSDSRGFSPGSARGAITLVQQTRGESEARIRTEAHLWICSHLERTFSQLQSEAEGHPNSDLELRRPRLVQPVLYFT</sequence>
<dbReference type="GO" id="GO:0004252">
    <property type="term" value="F:serine-type endopeptidase activity"/>
    <property type="evidence" value="ECO:0007669"/>
    <property type="project" value="InterPro"/>
</dbReference>